<evidence type="ECO:0000313" key="3">
    <source>
        <dbReference type="EMBL" id="GAY49912.1"/>
    </source>
</evidence>
<feature type="domain" description="DC1" evidence="2">
    <location>
        <begin position="52"/>
        <end position="100"/>
    </location>
</feature>
<dbReference type="PANTHER" id="PTHR32410:SF216">
    <property type="entry name" value="PHORBOL-ESTER_DAG-TYPE DOMAIN-CONTAINING PROTEIN"/>
    <property type="match status" value="1"/>
</dbReference>
<evidence type="ECO:0000313" key="4">
    <source>
        <dbReference type="Proteomes" id="UP000236630"/>
    </source>
</evidence>
<sequence length="269" mass="31085">MLTIFEKLYDKPKCIAGCNFNSPRGYYLSCVKCQFNVHLWCSYLPKNIEHSSHHHPLTLKDISVYTDYGEEFCDICEMERDRRECIYYSQECDFVAEFNCLFSEVLLSLKKGKLGDDQFRTVDRNHMDMVIKDCLDVQDKLNSLTDEEEKQIKGIVEDVAKVNIDNSDKSYYLDGFLSKLTVAFKSRVQEQISSEKFWDFQDEVADAVGDYKIAQNLVLILGRLIEKNRDIGGPNRDLNPGLITAFLVTLCRVVKSMCSTKIEEIDDEL</sequence>
<dbReference type="Pfam" id="PF03107">
    <property type="entry name" value="C1_2"/>
    <property type="match status" value="1"/>
</dbReference>
<protein>
    <recommendedName>
        <fullName evidence="2">DC1 domain-containing protein</fullName>
    </recommendedName>
</protein>
<dbReference type="PANTHER" id="PTHR32410">
    <property type="entry name" value="CYSTEINE/HISTIDINE-RICH C1 DOMAIN FAMILY PROTEIN"/>
    <property type="match status" value="1"/>
</dbReference>
<reference evidence="3 4" key="1">
    <citation type="journal article" date="2017" name="Front. Genet.">
        <title>Draft sequencing of the heterozygous diploid genome of Satsuma (Citrus unshiu Marc.) using a hybrid assembly approach.</title>
        <authorList>
            <person name="Shimizu T."/>
            <person name="Tanizawa Y."/>
            <person name="Mochizuki T."/>
            <person name="Nagasaki H."/>
            <person name="Yoshioka T."/>
            <person name="Toyoda A."/>
            <person name="Fujiyama A."/>
            <person name="Kaminuma E."/>
            <person name="Nakamura Y."/>
        </authorList>
    </citation>
    <scope>NUCLEOTIDE SEQUENCE [LARGE SCALE GENOMIC DNA]</scope>
    <source>
        <strain evidence="4">cv. Miyagawa wase</strain>
    </source>
</reference>
<proteinExistence type="predicted"/>
<accession>A0A2H5PC24</accession>
<organism evidence="3 4">
    <name type="scientific">Citrus unshiu</name>
    <name type="common">Satsuma mandarin</name>
    <name type="synonym">Citrus nobilis var. unshiu</name>
    <dbReference type="NCBI Taxonomy" id="55188"/>
    <lineage>
        <taxon>Eukaryota</taxon>
        <taxon>Viridiplantae</taxon>
        <taxon>Streptophyta</taxon>
        <taxon>Embryophyta</taxon>
        <taxon>Tracheophyta</taxon>
        <taxon>Spermatophyta</taxon>
        <taxon>Magnoliopsida</taxon>
        <taxon>eudicotyledons</taxon>
        <taxon>Gunneridae</taxon>
        <taxon>Pentapetalae</taxon>
        <taxon>rosids</taxon>
        <taxon>malvids</taxon>
        <taxon>Sapindales</taxon>
        <taxon>Rutaceae</taxon>
        <taxon>Aurantioideae</taxon>
        <taxon>Citrus</taxon>
    </lineage>
</organism>
<dbReference type="STRING" id="55188.A0A2H5PC24"/>
<dbReference type="InterPro" id="IPR053192">
    <property type="entry name" value="Vacuole_Formation_Reg"/>
</dbReference>
<dbReference type="SUPFAM" id="SSF57889">
    <property type="entry name" value="Cysteine-rich domain"/>
    <property type="match status" value="1"/>
</dbReference>
<comment type="caution">
    <text evidence="3">The sequence shown here is derived from an EMBL/GenBank/DDBJ whole genome shotgun (WGS) entry which is preliminary data.</text>
</comment>
<dbReference type="InterPro" id="IPR004146">
    <property type="entry name" value="DC1"/>
</dbReference>
<dbReference type="AlphaFoldDB" id="A0A2H5PC24"/>
<name>A0A2H5PC24_CITUN</name>
<dbReference type="EMBL" id="BDQV01000057">
    <property type="protein sequence ID" value="GAY49912.1"/>
    <property type="molecule type" value="Genomic_DNA"/>
</dbReference>
<keyword evidence="1" id="KW-0677">Repeat</keyword>
<keyword evidence="4" id="KW-1185">Reference proteome</keyword>
<dbReference type="InterPro" id="IPR046349">
    <property type="entry name" value="C1-like_sf"/>
</dbReference>
<gene>
    <name evidence="3" type="ORF">CUMW_122700</name>
</gene>
<dbReference type="Proteomes" id="UP000236630">
    <property type="component" value="Unassembled WGS sequence"/>
</dbReference>
<evidence type="ECO:0000259" key="2">
    <source>
        <dbReference type="Pfam" id="PF03107"/>
    </source>
</evidence>
<evidence type="ECO:0000256" key="1">
    <source>
        <dbReference type="ARBA" id="ARBA00022737"/>
    </source>
</evidence>